<dbReference type="InterPro" id="IPR015942">
    <property type="entry name" value="Asp/Glu/hydantoin_racemase"/>
</dbReference>
<sequence>MENVKKVVGVIGGLGPMATVYFLEYVINLTDAKKDQDHIDMVITNHATTYDRTEYIIGKSKNNPVDTLIQDAKKLEASGADFIVIACNTAHYFYNEIQENVNIPIVSILEETVEHIKSKGLNKAGILATHGTISSKIYQNICKEKSLDYEILDEDNQNSLMDIIYNQVKKGKKVDIKEFYNLVNSIKNRDCDCVILGCTELSIIKNDNNLDDEFYIDSLDVLARKTIEKCGKKIRYYVQ</sequence>
<dbReference type="AlphaFoldDB" id="A0A371J705"/>
<comment type="caution">
    <text evidence="3">The sequence shown here is derived from an EMBL/GenBank/DDBJ whole genome shotgun (WGS) entry which is preliminary data.</text>
</comment>
<dbReference type="EMBL" id="NOJY02000006">
    <property type="protein sequence ID" value="RDY28560.1"/>
    <property type="molecule type" value="Genomic_DNA"/>
</dbReference>
<accession>A0A371J705</accession>
<protein>
    <submittedName>
        <fullName evidence="3">Aspartate/glutamate racemase family protein</fullName>
    </submittedName>
</protein>
<evidence type="ECO:0000313" key="4">
    <source>
        <dbReference type="Proteomes" id="UP000215694"/>
    </source>
</evidence>
<dbReference type="InterPro" id="IPR001920">
    <property type="entry name" value="Asp/Glu_race"/>
</dbReference>
<dbReference type="Proteomes" id="UP000215694">
    <property type="component" value="Unassembled WGS sequence"/>
</dbReference>
<dbReference type="InterPro" id="IPR004380">
    <property type="entry name" value="Asp_race"/>
</dbReference>
<organism evidence="3 4">
    <name type="scientific">Romboutsia weinsteinii</name>
    <dbReference type="NCBI Taxonomy" id="2020949"/>
    <lineage>
        <taxon>Bacteria</taxon>
        <taxon>Bacillati</taxon>
        <taxon>Bacillota</taxon>
        <taxon>Clostridia</taxon>
        <taxon>Peptostreptococcales</taxon>
        <taxon>Peptostreptococcaceae</taxon>
        <taxon>Romboutsia</taxon>
    </lineage>
</organism>
<dbReference type="PANTHER" id="PTHR21198">
    <property type="entry name" value="GLUTAMATE RACEMASE"/>
    <property type="match status" value="1"/>
</dbReference>
<dbReference type="NCBIfam" id="TIGR00035">
    <property type="entry name" value="asp_race"/>
    <property type="match status" value="1"/>
</dbReference>
<dbReference type="SUPFAM" id="SSF53681">
    <property type="entry name" value="Aspartate/glutamate racemase"/>
    <property type="match status" value="2"/>
</dbReference>
<dbReference type="GO" id="GO:0047661">
    <property type="term" value="F:amino-acid racemase activity"/>
    <property type="evidence" value="ECO:0007669"/>
    <property type="project" value="InterPro"/>
</dbReference>
<comment type="similarity">
    <text evidence="1">Belongs to the aspartate/glutamate racemases family.</text>
</comment>
<dbReference type="PROSITE" id="PS00924">
    <property type="entry name" value="ASP_GLU_RACEMASE_2"/>
    <property type="match status" value="1"/>
</dbReference>
<proteinExistence type="inferred from homology"/>
<evidence type="ECO:0000313" key="3">
    <source>
        <dbReference type="EMBL" id="RDY28560.1"/>
    </source>
</evidence>
<dbReference type="PROSITE" id="PS00923">
    <property type="entry name" value="ASP_GLU_RACEMASE_1"/>
    <property type="match status" value="1"/>
</dbReference>
<dbReference type="Gene3D" id="3.40.50.1860">
    <property type="match status" value="2"/>
</dbReference>
<dbReference type="PANTHER" id="PTHR21198:SF7">
    <property type="entry name" value="ASPARTATE-GLUTAMATE RACEMASE FAMILY"/>
    <property type="match status" value="1"/>
</dbReference>
<dbReference type="InterPro" id="IPR018187">
    <property type="entry name" value="Asp/Glu_racemase_AS_1"/>
</dbReference>
<reference evidence="3 4" key="1">
    <citation type="journal article" date="2017" name="Genome Announc.">
        <title>Draft Genome Sequence of Romboutsia weinsteinii sp. nov. Strain CCRI-19649(T) Isolated from Surface Water.</title>
        <authorList>
            <person name="Maheux A.F."/>
            <person name="Boudreau D.K."/>
            <person name="Berube E."/>
            <person name="Boissinot M."/>
            <person name="Cantin P."/>
            <person name="Raymond F."/>
            <person name="Corbeil J."/>
            <person name="Omar R.F."/>
            <person name="Bergeron M.G."/>
        </authorList>
    </citation>
    <scope>NUCLEOTIDE SEQUENCE [LARGE SCALE GENOMIC DNA]</scope>
    <source>
        <strain evidence="3 4">CCRI-19649</strain>
    </source>
</reference>
<keyword evidence="4" id="KW-1185">Reference proteome</keyword>
<dbReference type="OrthoDB" id="9803739at2"/>
<dbReference type="RefSeq" id="WP_094366302.1">
    <property type="nucleotide sequence ID" value="NZ_NOJY02000006.1"/>
</dbReference>
<dbReference type="Pfam" id="PF01177">
    <property type="entry name" value="Asp_Glu_race"/>
    <property type="match status" value="1"/>
</dbReference>
<evidence type="ECO:0000256" key="2">
    <source>
        <dbReference type="ARBA" id="ARBA00023235"/>
    </source>
</evidence>
<name>A0A371J705_9FIRM</name>
<evidence type="ECO:0000256" key="1">
    <source>
        <dbReference type="ARBA" id="ARBA00007847"/>
    </source>
</evidence>
<dbReference type="InterPro" id="IPR033134">
    <property type="entry name" value="Asp/Glu_racemase_AS_2"/>
</dbReference>
<keyword evidence="2" id="KW-0413">Isomerase</keyword>
<gene>
    <name evidence="3" type="ORF">CHL78_005070</name>
</gene>